<accession>A0A453GVV9</accession>
<reference evidence="4" key="5">
    <citation type="journal article" date="2021" name="G3 (Bethesda)">
        <title>Aegilops tauschii genome assembly Aet v5.0 features greater sequence contiguity and improved annotation.</title>
        <authorList>
            <person name="Wang L."/>
            <person name="Zhu T."/>
            <person name="Rodriguez J.C."/>
            <person name="Deal K.R."/>
            <person name="Dubcovsky J."/>
            <person name="McGuire P.E."/>
            <person name="Lux T."/>
            <person name="Spannagl M."/>
            <person name="Mayer K.F.X."/>
            <person name="Baldrich P."/>
            <person name="Meyers B.C."/>
            <person name="Huo N."/>
            <person name="Gu Y.Q."/>
            <person name="Zhou H."/>
            <person name="Devos K.M."/>
            <person name="Bennetzen J.L."/>
            <person name="Unver T."/>
            <person name="Budak H."/>
            <person name="Gulick P.J."/>
            <person name="Galiba G."/>
            <person name="Kalapos B."/>
            <person name="Nelson D.R."/>
            <person name="Li P."/>
            <person name="You F.M."/>
            <person name="Luo M.C."/>
            <person name="Dvorak J."/>
        </authorList>
    </citation>
    <scope>NUCLEOTIDE SEQUENCE [LARGE SCALE GENOMIC DNA]</scope>
    <source>
        <strain evidence="4">cv. AL8/78</strain>
    </source>
</reference>
<keyword evidence="1" id="KW-0677">Repeat</keyword>
<organism evidence="4 5">
    <name type="scientific">Aegilops tauschii subsp. strangulata</name>
    <name type="common">Goatgrass</name>
    <dbReference type="NCBI Taxonomy" id="200361"/>
    <lineage>
        <taxon>Eukaryota</taxon>
        <taxon>Viridiplantae</taxon>
        <taxon>Streptophyta</taxon>
        <taxon>Embryophyta</taxon>
        <taxon>Tracheophyta</taxon>
        <taxon>Spermatophyta</taxon>
        <taxon>Magnoliopsida</taxon>
        <taxon>Liliopsida</taxon>
        <taxon>Poales</taxon>
        <taxon>Poaceae</taxon>
        <taxon>BOP clade</taxon>
        <taxon>Pooideae</taxon>
        <taxon>Triticodae</taxon>
        <taxon>Triticeae</taxon>
        <taxon>Triticinae</taxon>
        <taxon>Aegilops</taxon>
    </lineage>
</organism>
<dbReference type="InterPro" id="IPR011990">
    <property type="entry name" value="TPR-like_helical_dom_sf"/>
</dbReference>
<dbReference type="GO" id="GO:0003723">
    <property type="term" value="F:RNA binding"/>
    <property type="evidence" value="ECO:0007669"/>
    <property type="project" value="InterPro"/>
</dbReference>
<name>A0A453GVV9_AEGTS</name>
<protein>
    <recommendedName>
        <fullName evidence="6">Pentacotripeptide-repeat region of PRORP domain-containing protein</fullName>
    </recommendedName>
</protein>
<keyword evidence="5" id="KW-1185">Reference proteome</keyword>
<sequence>LAQQHPAIPVTTPLPPLPSRRRQMGGSLAQLLLSCLAGDRLRRVLPAAHARAVVSALLPDLFLANLLLRGYSKLGRLGDARRLFDRMPGRNLVSWGSAISMYAQHGREDDALALFAAFRGAAANNDGEPPNEFLLASALRACAQSRAARFGEQVHGIAAKLGLDANVFVGTALVNLYAKAGRIDA</sequence>
<dbReference type="InterPro" id="IPR046960">
    <property type="entry name" value="PPR_At4g14850-like_plant"/>
</dbReference>
<dbReference type="EnsemblPlants" id="AET3Gv21236700.27">
    <property type="protein sequence ID" value="AET3Gv21236700.27"/>
    <property type="gene ID" value="AET3Gv21236700"/>
</dbReference>
<reference evidence="5" key="1">
    <citation type="journal article" date="2014" name="Science">
        <title>Ancient hybridizations among the ancestral genomes of bread wheat.</title>
        <authorList>
            <consortium name="International Wheat Genome Sequencing Consortium,"/>
            <person name="Marcussen T."/>
            <person name="Sandve S.R."/>
            <person name="Heier L."/>
            <person name="Spannagl M."/>
            <person name="Pfeifer M."/>
            <person name="Jakobsen K.S."/>
            <person name="Wulff B.B."/>
            <person name="Steuernagel B."/>
            <person name="Mayer K.F."/>
            <person name="Olsen O.A."/>
        </authorList>
    </citation>
    <scope>NUCLEOTIDE SEQUENCE [LARGE SCALE GENOMIC DNA]</scope>
    <source>
        <strain evidence="5">cv. AL8/78</strain>
    </source>
</reference>
<reference evidence="4" key="3">
    <citation type="journal article" date="2017" name="Nature">
        <title>Genome sequence of the progenitor of the wheat D genome Aegilops tauschii.</title>
        <authorList>
            <person name="Luo M.C."/>
            <person name="Gu Y.Q."/>
            <person name="Puiu D."/>
            <person name="Wang H."/>
            <person name="Twardziok S.O."/>
            <person name="Deal K.R."/>
            <person name="Huo N."/>
            <person name="Zhu T."/>
            <person name="Wang L."/>
            <person name="Wang Y."/>
            <person name="McGuire P.E."/>
            <person name="Liu S."/>
            <person name="Long H."/>
            <person name="Ramasamy R.K."/>
            <person name="Rodriguez J.C."/>
            <person name="Van S.L."/>
            <person name="Yuan L."/>
            <person name="Wang Z."/>
            <person name="Xia Z."/>
            <person name="Xiao L."/>
            <person name="Anderson O.D."/>
            <person name="Ouyang S."/>
            <person name="Liang Y."/>
            <person name="Zimin A.V."/>
            <person name="Pertea G."/>
            <person name="Qi P."/>
            <person name="Bennetzen J.L."/>
            <person name="Dai X."/>
            <person name="Dawson M.W."/>
            <person name="Muller H.G."/>
            <person name="Kugler K."/>
            <person name="Rivarola-Duarte L."/>
            <person name="Spannagl M."/>
            <person name="Mayer K.F.X."/>
            <person name="Lu F.H."/>
            <person name="Bevan M.W."/>
            <person name="Leroy P."/>
            <person name="Li P."/>
            <person name="You F.M."/>
            <person name="Sun Q."/>
            <person name="Liu Z."/>
            <person name="Lyons E."/>
            <person name="Wicker T."/>
            <person name="Salzberg S.L."/>
            <person name="Devos K.M."/>
            <person name="Dvorak J."/>
        </authorList>
    </citation>
    <scope>NUCLEOTIDE SEQUENCE [LARGE SCALE GENOMIC DNA]</scope>
    <source>
        <strain evidence="4">cv. AL8/78</strain>
    </source>
</reference>
<evidence type="ECO:0000256" key="3">
    <source>
        <dbReference type="PROSITE-ProRule" id="PRU00708"/>
    </source>
</evidence>
<reference evidence="4" key="4">
    <citation type="submission" date="2019-03" db="UniProtKB">
        <authorList>
            <consortium name="EnsemblPlants"/>
        </authorList>
    </citation>
    <scope>IDENTIFICATION</scope>
</reference>
<evidence type="ECO:0000313" key="4">
    <source>
        <dbReference type="EnsemblPlants" id="AET3Gv21236700.27"/>
    </source>
</evidence>
<keyword evidence="2" id="KW-0809">Transit peptide</keyword>
<reference evidence="5" key="2">
    <citation type="journal article" date="2017" name="Nat. Plants">
        <title>The Aegilops tauschii genome reveals multiple impacts of transposons.</title>
        <authorList>
            <person name="Zhao G."/>
            <person name="Zou C."/>
            <person name="Li K."/>
            <person name="Wang K."/>
            <person name="Li T."/>
            <person name="Gao L."/>
            <person name="Zhang X."/>
            <person name="Wang H."/>
            <person name="Yang Z."/>
            <person name="Liu X."/>
            <person name="Jiang W."/>
            <person name="Mao L."/>
            <person name="Kong X."/>
            <person name="Jiao Y."/>
            <person name="Jia J."/>
        </authorList>
    </citation>
    <scope>NUCLEOTIDE SEQUENCE [LARGE SCALE GENOMIC DNA]</scope>
    <source>
        <strain evidence="5">cv. AL8/78</strain>
    </source>
</reference>
<dbReference type="NCBIfam" id="TIGR00756">
    <property type="entry name" value="PPR"/>
    <property type="match status" value="1"/>
</dbReference>
<dbReference type="GO" id="GO:0009451">
    <property type="term" value="P:RNA modification"/>
    <property type="evidence" value="ECO:0007669"/>
    <property type="project" value="InterPro"/>
</dbReference>
<dbReference type="PROSITE" id="PS51375">
    <property type="entry name" value="PPR"/>
    <property type="match status" value="1"/>
</dbReference>
<dbReference type="Pfam" id="PF01535">
    <property type="entry name" value="PPR"/>
    <property type="match status" value="2"/>
</dbReference>
<evidence type="ECO:0000313" key="5">
    <source>
        <dbReference type="Proteomes" id="UP000015105"/>
    </source>
</evidence>
<proteinExistence type="predicted"/>
<evidence type="ECO:0000256" key="1">
    <source>
        <dbReference type="ARBA" id="ARBA00022737"/>
    </source>
</evidence>
<dbReference type="InterPro" id="IPR002885">
    <property type="entry name" value="PPR_rpt"/>
</dbReference>
<dbReference type="AlphaFoldDB" id="A0A453GVV9"/>
<dbReference type="Gene3D" id="1.25.40.10">
    <property type="entry name" value="Tetratricopeptide repeat domain"/>
    <property type="match status" value="2"/>
</dbReference>
<evidence type="ECO:0000256" key="2">
    <source>
        <dbReference type="ARBA" id="ARBA00022946"/>
    </source>
</evidence>
<dbReference type="Proteomes" id="UP000015105">
    <property type="component" value="Chromosome 3D"/>
</dbReference>
<dbReference type="PANTHER" id="PTHR47926">
    <property type="entry name" value="PENTATRICOPEPTIDE REPEAT-CONTAINING PROTEIN"/>
    <property type="match status" value="1"/>
</dbReference>
<dbReference type="Gramene" id="AET3Gv21236700.27">
    <property type="protein sequence ID" value="AET3Gv21236700.27"/>
    <property type="gene ID" value="AET3Gv21236700"/>
</dbReference>
<evidence type="ECO:0008006" key="6">
    <source>
        <dbReference type="Google" id="ProtNLM"/>
    </source>
</evidence>
<feature type="repeat" description="PPR" evidence="3">
    <location>
        <begin position="60"/>
        <end position="94"/>
    </location>
</feature>